<name>A0ABU1MF79_9HYPH</name>
<evidence type="ECO:0000256" key="1">
    <source>
        <dbReference type="ARBA" id="ARBA00022729"/>
    </source>
</evidence>
<evidence type="ECO:0000313" key="5">
    <source>
        <dbReference type="Proteomes" id="UP001184614"/>
    </source>
</evidence>
<sequence>MMKASAKSGVIALMLSLAGCGAVPTDGPLKSDVIKDATKDISTNSFVYDVVDVDLRIANYVASYKPVALEKMFGFGGPASTPVIGVGDGLNINIFEAGPDGLFSSAEQKQVTIGVVVQPDGYAAIPYVGSFKFAGKTLETARRGIKAALEGKAVEPDVIITLAGNSSRTVSINGSVATASVVSLGLQGEQLTEVIAKAGGPTKAPYDSYVSLTRGKSTSKVLFQTLIDNPRENIYVKPGDQIYVSYDPQSFTALGSVGKVGQVHFNAADLSLIEAAALAGGSDGNLADPQGYFVFRYENERIARLVLGETRFNHSLQRGMYPNRDGHYPIVYRIDMTKPQSYLLGQTFPVNNKDVVYLSRHPATDLLKFLRMVSTPLGVARSASSF</sequence>
<gene>
    <name evidence="4" type="ORF">J2782_004419</name>
</gene>
<dbReference type="Proteomes" id="UP001184614">
    <property type="component" value="Unassembled WGS sequence"/>
</dbReference>
<organism evidence="4 5">
    <name type="scientific">Brucella pseudogrignonensis</name>
    <dbReference type="NCBI Taxonomy" id="419475"/>
    <lineage>
        <taxon>Bacteria</taxon>
        <taxon>Pseudomonadati</taxon>
        <taxon>Pseudomonadota</taxon>
        <taxon>Alphaproteobacteria</taxon>
        <taxon>Hyphomicrobiales</taxon>
        <taxon>Brucellaceae</taxon>
        <taxon>Brucella/Ochrobactrum group</taxon>
        <taxon>Brucella</taxon>
    </lineage>
</organism>
<dbReference type="EMBL" id="JAVDQT010000013">
    <property type="protein sequence ID" value="MDR6434666.1"/>
    <property type="molecule type" value="Genomic_DNA"/>
</dbReference>
<dbReference type="Gene3D" id="3.30.1950.10">
    <property type="entry name" value="wza like domain"/>
    <property type="match status" value="1"/>
</dbReference>
<accession>A0ABU1MF79</accession>
<protein>
    <submittedName>
        <fullName evidence="4">Polysaccharide export outer membrane protein</fullName>
    </submittedName>
</protein>
<evidence type="ECO:0000313" key="4">
    <source>
        <dbReference type="EMBL" id="MDR6434666.1"/>
    </source>
</evidence>
<evidence type="ECO:0000256" key="2">
    <source>
        <dbReference type="SAM" id="SignalP"/>
    </source>
</evidence>
<feature type="signal peptide" evidence="2">
    <location>
        <begin position="1"/>
        <end position="22"/>
    </location>
</feature>
<dbReference type="InterPro" id="IPR003715">
    <property type="entry name" value="Poly_export_N"/>
</dbReference>
<dbReference type="PROSITE" id="PS51257">
    <property type="entry name" value="PROKAR_LIPOPROTEIN"/>
    <property type="match status" value="1"/>
</dbReference>
<feature type="domain" description="Polysaccharide export protein N-terminal" evidence="3">
    <location>
        <begin position="80"/>
        <end position="162"/>
    </location>
</feature>
<dbReference type="PANTHER" id="PTHR33619:SF3">
    <property type="entry name" value="POLYSACCHARIDE EXPORT PROTEIN GFCE-RELATED"/>
    <property type="match status" value="1"/>
</dbReference>
<proteinExistence type="predicted"/>
<dbReference type="Gene3D" id="3.10.560.10">
    <property type="entry name" value="Outer membrane lipoprotein wza domain like"/>
    <property type="match status" value="2"/>
</dbReference>
<dbReference type="Pfam" id="PF02563">
    <property type="entry name" value="Poly_export"/>
    <property type="match status" value="1"/>
</dbReference>
<dbReference type="RefSeq" id="WP_310016135.1">
    <property type="nucleotide sequence ID" value="NZ_JAVDQT010000013.1"/>
</dbReference>
<reference evidence="4 5" key="1">
    <citation type="submission" date="2023-07" db="EMBL/GenBank/DDBJ databases">
        <title>Sorghum-associated microbial communities from plants grown in Nebraska, USA.</title>
        <authorList>
            <person name="Schachtman D."/>
        </authorList>
    </citation>
    <scope>NUCLEOTIDE SEQUENCE [LARGE SCALE GENOMIC DNA]</scope>
    <source>
        <strain evidence="4 5">DS1730</strain>
    </source>
</reference>
<feature type="chain" id="PRO_5046274086" evidence="2">
    <location>
        <begin position="23"/>
        <end position="386"/>
    </location>
</feature>
<comment type="caution">
    <text evidence="4">The sequence shown here is derived from an EMBL/GenBank/DDBJ whole genome shotgun (WGS) entry which is preliminary data.</text>
</comment>
<dbReference type="InterPro" id="IPR049712">
    <property type="entry name" value="Poly_export"/>
</dbReference>
<dbReference type="PANTHER" id="PTHR33619">
    <property type="entry name" value="POLYSACCHARIDE EXPORT PROTEIN GFCE-RELATED"/>
    <property type="match status" value="1"/>
</dbReference>
<evidence type="ECO:0000259" key="3">
    <source>
        <dbReference type="Pfam" id="PF02563"/>
    </source>
</evidence>
<keyword evidence="1 2" id="KW-0732">Signal</keyword>
<keyword evidence="5" id="KW-1185">Reference proteome</keyword>